<feature type="transmembrane region" description="Helical" evidence="1">
    <location>
        <begin position="6"/>
        <end position="24"/>
    </location>
</feature>
<comment type="caution">
    <text evidence="2">The sequence shown here is derived from an EMBL/GenBank/DDBJ whole genome shotgun (WGS) entry which is preliminary data.</text>
</comment>
<evidence type="ECO:0000256" key="1">
    <source>
        <dbReference type="SAM" id="Phobius"/>
    </source>
</evidence>
<dbReference type="Proteomes" id="UP000799092">
    <property type="component" value="Unassembled WGS sequence"/>
</dbReference>
<name>A0A6A8DB07_9BACI</name>
<proteinExistence type="predicted"/>
<keyword evidence="3" id="KW-1185">Reference proteome</keyword>
<evidence type="ECO:0000313" key="3">
    <source>
        <dbReference type="Proteomes" id="UP000799092"/>
    </source>
</evidence>
<evidence type="ECO:0000313" key="2">
    <source>
        <dbReference type="EMBL" id="MRH42905.1"/>
    </source>
</evidence>
<keyword evidence="1" id="KW-1133">Transmembrane helix</keyword>
<dbReference type="Pfam" id="PF06961">
    <property type="entry name" value="DUF1294"/>
    <property type="match status" value="1"/>
</dbReference>
<organism evidence="2 3">
    <name type="scientific">Aquibacillus halophilus</name>
    <dbReference type="NCBI Taxonomy" id="930132"/>
    <lineage>
        <taxon>Bacteria</taxon>
        <taxon>Bacillati</taxon>
        <taxon>Bacillota</taxon>
        <taxon>Bacilli</taxon>
        <taxon>Bacillales</taxon>
        <taxon>Bacillaceae</taxon>
        <taxon>Aquibacillus</taxon>
    </lineage>
</organism>
<dbReference type="EMBL" id="WJNG01000007">
    <property type="protein sequence ID" value="MRH42905.1"/>
    <property type="molecule type" value="Genomic_DNA"/>
</dbReference>
<sequence>METIYILIGYALIINVVAFFTMGIDKKRSKAGAWRISEKTIWSLAFIGGAIGSSFGMRLFSHKTKHRSFQYGLPILGILEAFIFFYLIYRISN</sequence>
<dbReference type="InterPro" id="IPR010718">
    <property type="entry name" value="DUF1294"/>
</dbReference>
<reference evidence="2" key="1">
    <citation type="submission" date="2019-11" db="EMBL/GenBank/DDBJ databases">
        <authorList>
            <person name="Li J."/>
        </authorList>
    </citation>
    <scope>NUCLEOTIDE SEQUENCE</scope>
    <source>
        <strain evidence="2">B6B</strain>
    </source>
</reference>
<keyword evidence="1" id="KW-0812">Transmembrane</keyword>
<feature type="transmembrane region" description="Helical" evidence="1">
    <location>
        <begin position="69"/>
        <end position="89"/>
    </location>
</feature>
<dbReference type="RefSeq" id="WP_153736551.1">
    <property type="nucleotide sequence ID" value="NZ_WJNG01000007.1"/>
</dbReference>
<accession>A0A6A8DB07</accession>
<gene>
    <name evidence="2" type="ORF">GH741_09420</name>
</gene>
<keyword evidence="1" id="KW-0472">Membrane</keyword>
<feature type="transmembrane region" description="Helical" evidence="1">
    <location>
        <begin position="36"/>
        <end position="57"/>
    </location>
</feature>
<dbReference type="OrthoDB" id="1698854at2"/>
<protein>
    <submittedName>
        <fullName evidence="2">DUF1294 domain-containing protein</fullName>
    </submittedName>
</protein>
<dbReference type="AlphaFoldDB" id="A0A6A8DB07"/>